<keyword evidence="1" id="KW-0548">Nucleotidyltransferase</keyword>
<keyword evidence="1" id="KW-0808">Transferase</keyword>
<organism evidence="1">
    <name type="scientific">Tanacetum cinerariifolium</name>
    <name type="common">Dalmatian daisy</name>
    <name type="synonym">Chrysanthemum cinerariifolium</name>
    <dbReference type="NCBI Taxonomy" id="118510"/>
    <lineage>
        <taxon>Eukaryota</taxon>
        <taxon>Viridiplantae</taxon>
        <taxon>Streptophyta</taxon>
        <taxon>Embryophyta</taxon>
        <taxon>Tracheophyta</taxon>
        <taxon>Spermatophyta</taxon>
        <taxon>Magnoliopsida</taxon>
        <taxon>eudicotyledons</taxon>
        <taxon>Gunneridae</taxon>
        <taxon>Pentapetalae</taxon>
        <taxon>asterids</taxon>
        <taxon>campanulids</taxon>
        <taxon>Asterales</taxon>
        <taxon>Asteraceae</taxon>
        <taxon>Asteroideae</taxon>
        <taxon>Anthemideae</taxon>
        <taxon>Anthemidinae</taxon>
        <taxon>Tanacetum</taxon>
    </lineage>
</organism>
<protein>
    <submittedName>
        <fullName evidence="1">Reverse transcriptase domain-containing protein</fullName>
    </submittedName>
</protein>
<proteinExistence type="predicted"/>
<name>A0A699JVU1_TANCI</name>
<dbReference type="GO" id="GO:0003964">
    <property type="term" value="F:RNA-directed DNA polymerase activity"/>
    <property type="evidence" value="ECO:0007669"/>
    <property type="project" value="UniProtKB-KW"/>
</dbReference>
<keyword evidence="1" id="KW-0695">RNA-directed DNA polymerase</keyword>
<gene>
    <name evidence="1" type="ORF">Tci_628548</name>
</gene>
<dbReference type="AlphaFoldDB" id="A0A699JVU1"/>
<reference evidence="1" key="1">
    <citation type="journal article" date="2019" name="Sci. Rep.">
        <title>Draft genome of Tanacetum cinerariifolium, the natural source of mosquito coil.</title>
        <authorList>
            <person name="Yamashiro T."/>
            <person name="Shiraishi A."/>
            <person name="Satake H."/>
            <person name="Nakayama K."/>
        </authorList>
    </citation>
    <scope>NUCLEOTIDE SEQUENCE</scope>
</reference>
<accession>A0A699JVU1</accession>
<dbReference type="EMBL" id="BKCJ010446713">
    <property type="protein sequence ID" value="GFA56576.1"/>
    <property type="molecule type" value="Genomic_DNA"/>
</dbReference>
<sequence>MADPIDGGGPEGQDDREATLPSLAKEHIKGHVSALKSIIKDHNQRNQTNLIRLDFQLEDTETKDDCIMKGNEVCRMFQQKLNGSAKGYFKRLPANSIDEWSDLREAFSVIYSVRRACFKEPHEITKIVRRANESLMVFKERCTVETGLIMGVPEVMKISSFMDSIKSPELAKRFSNKVPTPVNEMMTERDSDRLRGVHMGNIKADGKDRTRRLKMLQAIPSTIHSMMKFPTSKGVATLVTGIVIITECSLLEKKHMVEESSKGEKEVRIAEDV</sequence>
<evidence type="ECO:0000313" key="1">
    <source>
        <dbReference type="EMBL" id="GFA56576.1"/>
    </source>
</evidence>
<comment type="caution">
    <text evidence="1">The sequence shown here is derived from an EMBL/GenBank/DDBJ whole genome shotgun (WGS) entry which is preliminary data.</text>
</comment>